<evidence type="ECO:0000256" key="1">
    <source>
        <dbReference type="ARBA" id="ARBA00010164"/>
    </source>
</evidence>
<dbReference type="PANTHER" id="PTHR37419">
    <property type="entry name" value="SERINE/THREONINE-PROTEIN KINASE TOXIN HIPA"/>
    <property type="match status" value="1"/>
</dbReference>
<name>A0A174DLP7_PARDI</name>
<dbReference type="RefSeq" id="WP_008779536.1">
    <property type="nucleotide sequence ID" value="NZ_CABMKT010000002.1"/>
</dbReference>
<dbReference type="Pfam" id="PF07804">
    <property type="entry name" value="HipA_C"/>
    <property type="match status" value="1"/>
</dbReference>
<proteinExistence type="inferred from homology"/>
<dbReference type="Proteomes" id="UP000441358">
    <property type="component" value="Unassembled WGS sequence"/>
</dbReference>
<organism evidence="6 8">
    <name type="scientific">Parabacteroides distasonis</name>
    <dbReference type="NCBI Taxonomy" id="823"/>
    <lineage>
        <taxon>Bacteria</taxon>
        <taxon>Pseudomonadati</taxon>
        <taxon>Bacteroidota</taxon>
        <taxon>Bacteroidia</taxon>
        <taxon>Bacteroidales</taxon>
        <taxon>Tannerellaceae</taxon>
        <taxon>Parabacteroides</taxon>
    </lineage>
</organism>
<evidence type="ECO:0000313" key="5">
    <source>
        <dbReference type="EMBL" id="CUO26491.1"/>
    </source>
</evidence>
<evidence type="ECO:0000256" key="3">
    <source>
        <dbReference type="ARBA" id="ARBA00022777"/>
    </source>
</evidence>
<gene>
    <name evidence="5" type="ORF">ERS852380_01901</name>
    <name evidence="6" type="ORF">GKD66_06480</name>
</gene>
<evidence type="ECO:0000313" key="7">
    <source>
        <dbReference type="Proteomes" id="UP000095455"/>
    </source>
</evidence>
<dbReference type="AlphaFoldDB" id="A0A174DLP7"/>
<dbReference type="EMBL" id="WKMC01000003">
    <property type="protein sequence ID" value="MRZ49885.1"/>
    <property type="molecule type" value="Genomic_DNA"/>
</dbReference>
<comment type="similarity">
    <text evidence="1">Belongs to the HipA Ser/Thr kinase family.</text>
</comment>
<dbReference type="PANTHER" id="PTHR37419:SF1">
    <property type="entry name" value="SERINE_THREONINE-PROTEIN KINASE TOXIN HIPA"/>
    <property type="match status" value="1"/>
</dbReference>
<dbReference type="Proteomes" id="UP000095455">
    <property type="component" value="Unassembled WGS sequence"/>
</dbReference>
<dbReference type="InterPro" id="IPR012893">
    <property type="entry name" value="HipA-like_C"/>
</dbReference>
<evidence type="ECO:0000313" key="6">
    <source>
        <dbReference type="EMBL" id="MRZ49885.1"/>
    </source>
</evidence>
<sequence length="334" mass="38193">MITLTVCPSTLAEGFDTHSPAARKKMFDDKMVSHYLRVPSPSTNSKEANEAIRNAKRISLSGVQPKYSVIVDEQESYLRYTQEGEQGTYILKPCPSSYHILNRDYCAANEHLTMQIAAQVYGIETAANGLCFFNNDEAAYLTRRFDVHDGKKSQQEDFAALMGYTKANGGSDYKYCNGSYEECAEIIQKYVKAARIDILRFFRLIVFNFISLNDDAHLKNFSLINSGDEYRLSPAYNLINTSLHLTEPRRFALDKGLFKEGMNLGDTHRVGRKDFEEFGRRIGLGDKLIKREIDGFIHEKPLVQALIDRSFLSEELKKQYRLSMSYRCKMLSLQ</sequence>
<dbReference type="EMBL" id="CYYK01000006">
    <property type="protein sequence ID" value="CUO26491.1"/>
    <property type="molecule type" value="Genomic_DNA"/>
</dbReference>
<dbReference type="InterPro" id="IPR052028">
    <property type="entry name" value="HipA_Ser/Thr_kinase"/>
</dbReference>
<evidence type="ECO:0000259" key="4">
    <source>
        <dbReference type="Pfam" id="PF07804"/>
    </source>
</evidence>
<feature type="domain" description="HipA-like C-terminal" evidence="4">
    <location>
        <begin position="58"/>
        <end position="295"/>
    </location>
</feature>
<dbReference type="GO" id="GO:0004674">
    <property type="term" value="F:protein serine/threonine kinase activity"/>
    <property type="evidence" value="ECO:0007669"/>
    <property type="project" value="TreeGrafter"/>
</dbReference>
<keyword evidence="2" id="KW-0808">Transferase</keyword>
<protein>
    <submittedName>
        <fullName evidence="6">Type II toxin-antitoxin system HipA family toxin</fullName>
    </submittedName>
</protein>
<comment type="caution">
    <text evidence="6">The sequence shown here is derived from an EMBL/GenBank/DDBJ whole genome shotgun (WGS) entry which is preliminary data.</text>
</comment>
<accession>A0A174DLP7</accession>
<reference evidence="6 8" key="2">
    <citation type="journal article" date="2019" name="Nat. Med.">
        <title>A library of human gut bacterial isolates paired with longitudinal multiomics data enables mechanistic microbiome research.</title>
        <authorList>
            <person name="Poyet M."/>
            <person name="Groussin M."/>
            <person name="Gibbons S.M."/>
            <person name="Avila-Pacheco J."/>
            <person name="Jiang X."/>
            <person name="Kearney S.M."/>
            <person name="Perrotta A.R."/>
            <person name="Berdy B."/>
            <person name="Zhao S."/>
            <person name="Lieberman T.D."/>
            <person name="Swanson P.K."/>
            <person name="Smith M."/>
            <person name="Roesemann S."/>
            <person name="Alexander J.E."/>
            <person name="Rich S.A."/>
            <person name="Livny J."/>
            <person name="Vlamakis H."/>
            <person name="Clish C."/>
            <person name="Bullock K."/>
            <person name="Deik A."/>
            <person name="Scott J."/>
            <person name="Pierce K.A."/>
            <person name="Xavier R.J."/>
            <person name="Alm E.J."/>
        </authorList>
    </citation>
    <scope>NUCLEOTIDE SEQUENCE [LARGE SCALE GENOMIC DNA]</scope>
    <source>
        <strain evidence="6 8">BIOML-A32</strain>
    </source>
</reference>
<evidence type="ECO:0000256" key="2">
    <source>
        <dbReference type="ARBA" id="ARBA00022679"/>
    </source>
</evidence>
<evidence type="ECO:0000313" key="8">
    <source>
        <dbReference type="Proteomes" id="UP000441358"/>
    </source>
</evidence>
<dbReference type="GO" id="GO:0005829">
    <property type="term" value="C:cytosol"/>
    <property type="evidence" value="ECO:0007669"/>
    <property type="project" value="TreeGrafter"/>
</dbReference>
<dbReference type="Gene3D" id="1.10.1070.20">
    <property type="match status" value="1"/>
</dbReference>
<keyword evidence="3" id="KW-0418">Kinase</keyword>
<reference evidence="5 7" key="1">
    <citation type="submission" date="2015-09" db="EMBL/GenBank/DDBJ databases">
        <authorList>
            <consortium name="Pathogen Informatics"/>
        </authorList>
    </citation>
    <scope>NUCLEOTIDE SEQUENCE [LARGE SCALE GENOMIC DNA]</scope>
    <source>
        <strain evidence="5 7">2789STDY5608822</strain>
    </source>
</reference>